<dbReference type="Pfam" id="PF13517">
    <property type="entry name" value="FG-GAP_3"/>
    <property type="match status" value="3"/>
</dbReference>
<protein>
    <submittedName>
        <fullName evidence="3">VCBS repeat-containing protein</fullName>
    </submittedName>
</protein>
<organism evidence="3 4">
    <name type="scientific">Fulvivirga sediminis</name>
    <dbReference type="NCBI Taxonomy" id="2803949"/>
    <lineage>
        <taxon>Bacteria</taxon>
        <taxon>Pseudomonadati</taxon>
        <taxon>Bacteroidota</taxon>
        <taxon>Cytophagia</taxon>
        <taxon>Cytophagales</taxon>
        <taxon>Fulvivirgaceae</taxon>
        <taxon>Fulvivirga</taxon>
    </lineage>
</organism>
<dbReference type="PANTHER" id="PTHR46580:SF4">
    <property type="entry name" value="ATP_GTP-BINDING PROTEIN"/>
    <property type="match status" value="1"/>
</dbReference>
<dbReference type="RefSeq" id="WP_202246370.1">
    <property type="nucleotide sequence ID" value="NZ_JAESIY010000014.1"/>
</dbReference>
<dbReference type="InterPro" id="IPR013517">
    <property type="entry name" value="FG-GAP"/>
</dbReference>
<dbReference type="InterPro" id="IPR028994">
    <property type="entry name" value="Integrin_alpha_N"/>
</dbReference>
<gene>
    <name evidence="3" type="ORF">JL102_20645</name>
</gene>
<dbReference type="AlphaFoldDB" id="A0A937FCB5"/>
<evidence type="ECO:0000256" key="1">
    <source>
        <dbReference type="ARBA" id="ARBA00022729"/>
    </source>
</evidence>
<dbReference type="Proteomes" id="UP000659388">
    <property type="component" value="Unassembled WGS sequence"/>
</dbReference>
<feature type="chain" id="PRO_5038026784" evidence="2">
    <location>
        <begin position="21"/>
        <end position="821"/>
    </location>
</feature>
<keyword evidence="4" id="KW-1185">Reference proteome</keyword>
<sequence length="821" mass="89187">MVRFFAGAILVLFAFNSSYSQQFSIVNDELPDVGDGASAWADINGDGWSDLVLFGIQANNTKITDVFFNDTDGTFSSMGSGFPGLSNGDIAIVDFNNDGKPDIVITGVDDSNNPLSLIYYYGQSGFYLLSHTLTGLGFGNIEVIDFNNDGLKDVLISGVDEEGERHTLLYQNTGDNFEESNVLFEGMSQGDIVVVDFNKDGWEDVLMNGLDNNNQPRSYYYLNDGKGGFTLTSTSLIGLSNGNIKAADINEDGFPDVWISGTRYGNDYTQLYINNDGVNFTLFQNFDEATLSNAAFGDYNQDGHIDLYYGGLNGQDFNAYLLRNNNGQLLDTSTPLAGIISGEANWVDFDNDGRLDLFVTGYSINSPISNVYHNNSSESNSNPTAPSALQVGVVADTARFSWVAGSDVESAVDGLTYNLYVGSQPGIQDIKSPLSDNSTGTLLSPDMGEITGLAYDLNSLEEGLYYWGVQTVDQSYNSSSFAQEQSFYVCYDIKITAKRIDCGERVILSYSDKQAGDSPSWYMNGSSLPISNEDTLTIDAANASLINLTVNRALGCIVETSIEVEANPETVINSGGDKVICLGDTVQLGGSPTASGGLLPYHYEWEGSDAISDKEAANPNVWPSVNTTYTLKTYIEDCLIDSTGLTVAVNPLPEVEAGNDIAIGLNEVGILNASGAIEYQWSPEEGLHSPFDNAYVEVSPQVSSYYYVRGTDNNGCSLTDSVLVKVNAEIFIPNYFSPDGDGNNDVFKVYGIGIESVKLEIFNLQGKRLATINSEDDQWDGVSSGEEQPSGVYMWKIQGNYYDGRPLNYKNKQQGTFRLAR</sequence>
<dbReference type="SUPFAM" id="SSF69318">
    <property type="entry name" value="Integrin alpha N-terminal domain"/>
    <property type="match status" value="1"/>
</dbReference>
<dbReference type="InterPro" id="IPR026341">
    <property type="entry name" value="T9SS_type_B"/>
</dbReference>
<dbReference type="InterPro" id="IPR013783">
    <property type="entry name" value="Ig-like_fold"/>
</dbReference>
<keyword evidence="1 2" id="KW-0732">Signal</keyword>
<evidence type="ECO:0000256" key="2">
    <source>
        <dbReference type="SAM" id="SignalP"/>
    </source>
</evidence>
<comment type="caution">
    <text evidence="3">The sequence shown here is derived from an EMBL/GenBank/DDBJ whole genome shotgun (WGS) entry which is preliminary data.</text>
</comment>
<dbReference type="PANTHER" id="PTHR46580">
    <property type="entry name" value="SENSOR KINASE-RELATED"/>
    <property type="match status" value="1"/>
</dbReference>
<reference evidence="3" key="1">
    <citation type="submission" date="2021-01" db="EMBL/GenBank/DDBJ databases">
        <title>Fulvivirga kasyanovii gen. nov., sp nov., a novel member of the phylum Bacteroidetes isolated from seawater in a mussel farm.</title>
        <authorList>
            <person name="Zhao L.-H."/>
            <person name="Wang Z.-J."/>
        </authorList>
    </citation>
    <scope>NUCLEOTIDE SEQUENCE</scope>
    <source>
        <strain evidence="3">2943</strain>
    </source>
</reference>
<proteinExistence type="predicted"/>
<name>A0A937FCB5_9BACT</name>
<dbReference type="Gene3D" id="2.60.40.10">
    <property type="entry name" value="Immunoglobulins"/>
    <property type="match status" value="1"/>
</dbReference>
<dbReference type="Gene3D" id="2.130.10.130">
    <property type="entry name" value="Integrin alpha, N-terminal"/>
    <property type="match status" value="2"/>
</dbReference>
<dbReference type="EMBL" id="JAESIY010000014">
    <property type="protein sequence ID" value="MBL3658574.1"/>
    <property type="molecule type" value="Genomic_DNA"/>
</dbReference>
<evidence type="ECO:0000313" key="4">
    <source>
        <dbReference type="Proteomes" id="UP000659388"/>
    </source>
</evidence>
<feature type="signal peptide" evidence="2">
    <location>
        <begin position="1"/>
        <end position="20"/>
    </location>
</feature>
<dbReference type="Pfam" id="PF13585">
    <property type="entry name" value="CHU_C"/>
    <property type="match status" value="1"/>
</dbReference>
<dbReference type="NCBIfam" id="TIGR04131">
    <property type="entry name" value="Bac_Flav_CTERM"/>
    <property type="match status" value="1"/>
</dbReference>
<evidence type="ECO:0000313" key="3">
    <source>
        <dbReference type="EMBL" id="MBL3658574.1"/>
    </source>
</evidence>
<accession>A0A937FCB5</accession>